<dbReference type="Proteomes" id="UP000177625">
    <property type="component" value="Unassembled WGS sequence"/>
</dbReference>
<gene>
    <name evidence="3" type="ORF">RSE6_13741</name>
</gene>
<accession>A0A1E1MTI5</accession>
<sequence length="343" mass="39179">MHSFQTRFPWQRQRTRKAKGRQQFASTSPLVKAPAQLSSFQYSPINNLGTIRLIRLRPSQDVEAGIRCRLIKTKLKKCSLDLTAHFVALSYVWGDKAERKKNKIWTNRVLYVWADGACIDQDSIEDRNLQVSQMGVVYSTARSTIIFLGPSSPDSDLVMKIISRGKGPPHILNPANGEDTVATSDTFAYSNMFEEHIMGATWFTRVWVLQELILSVNPLVQFGTRRMSWADFYTHAQNHRRTSRPELDSFNQIEIIKTKYYADSTKADLRASAIWLLDILDRRRGAGVSDPRDMIYAHLSLCNIALRNYVPVDYSISYEDLYTDLALGRDDKFCAIVGARLDN</sequence>
<feature type="region of interest" description="Disordered" evidence="1">
    <location>
        <begin position="1"/>
        <end position="25"/>
    </location>
</feature>
<dbReference type="InterPro" id="IPR052895">
    <property type="entry name" value="HetReg/Transcr_Mod"/>
</dbReference>
<evidence type="ECO:0000256" key="1">
    <source>
        <dbReference type="SAM" id="MobiDB-lite"/>
    </source>
</evidence>
<dbReference type="AlphaFoldDB" id="A0A1E1MTI5"/>
<feature type="domain" description="Heterokaryon incompatibility" evidence="2">
    <location>
        <begin position="107"/>
        <end position="211"/>
    </location>
</feature>
<evidence type="ECO:0000259" key="2">
    <source>
        <dbReference type="Pfam" id="PF06985"/>
    </source>
</evidence>
<dbReference type="PANTHER" id="PTHR24148">
    <property type="entry name" value="ANKYRIN REPEAT DOMAIN-CONTAINING PROTEIN 39 HOMOLOG-RELATED"/>
    <property type="match status" value="1"/>
</dbReference>
<evidence type="ECO:0000313" key="4">
    <source>
        <dbReference type="Proteomes" id="UP000177625"/>
    </source>
</evidence>
<reference evidence="4" key="1">
    <citation type="submission" date="2016-03" db="EMBL/GenBank/DDBJ databases">
        <authorList>
            <person name="Guldener U."/>
        </authorList>
    </citation>
    <scope>NUCLEOTIDE SEQUENCE [LARGE SCALE GENOMIC DNA]</scope>
</reference>
<protein>
    <recommendedName>
        <fullName evidence="2">Heterokaryon incompatibility domain-containing protein</fullName>
    </recommendedName>
</protein>
<name>A0A1E1MTI5_RHYSE</name>
<dbReference type="InterPro" id="IPR010730">
    <property type="entry name" value="HET"/>
</dbReference>
<organism evidence="3 4">
    <name type="scientific">Rhynchosporium secalis</name>
    <name type="common">Barley scald fungus</name>
    <dbReference type="NCBI Taxonomy" id="38038"/>
    <lineage>
        <taxon>Eukaryota</taxon>
        <taxon>Fungi</taxon>
        <taxon>Dikarya</taxon>
        <taxon>Ascomycota</taxon>
        <taxon>Pezizomycotina</taxon>
        <taxon>Leotiomycetes</taxon>
        <taxon>Helotiales</taxon>
        <taxon>Ploettnerulaceae</taxon>
        <taxon>Rhynchosporium</taxon>
    </lineage>
</organism>
<keyword evidence="4" id="KW-1185">Reference proteome</keyword>
<proteinExistence type="predicted"/>
<dbReference type="EMBL" id="FJVC01000589">
    <property type="protein sequence ID" value="CZT52407.1"/>
    <property type="molecule type" value="Genomic_DNA"/>
</dbReference>
<dbReference type="Pfam" id="PF06985">
    <property type="entry name" value="HET"/>
    <property type="match status" value="1"/>
</dbReference>
<evidence type="ECO:0000313" key="3">
    <source>
        <dbReference type="EMBL" id="CZT52407.1"/>
    </source>
</evidence>
<dbReference type="PANTHER" id="PTHR24148:SF73">
    <property type="entry name" value="HET DOMAIN PROTEIN (AFU_ORTHOLOGUE AFUA_8G01020)"/>
    <property type="match status" value="1"/>
</dbReference>